<dbReference type="PATRIC" id="fig|400772.4.peg.2607"/>
<dbReference type="Pfam" id="PF03466">
    <property type="entry name" value="LysR_substrate"/>
    <property type="match status" value="1"/>
</dbReference>
<comment type="similarity">
    <text evidence="1">Belongs to the LysR transcriptional regulatory family.</text>
</comment>
<proteinExistence type="inferred from homology"/>
<protein>
    <submittedName>
        <fullName evidence="6">HTH-type transcriptional activator CmpR</fullName>
    </submittedName>
</protein>
<dbReference type="SUPFAM" id="SSF46785">
    <property type="entry name" value="Winged helix' DNA-binding domain"/>
    <property type="match status" value="1"/>
</dbReference>
<dbReference type="InterPro" id="IPR005119">
    <property type="entry name" value="LysR_subst-bd"/>
</dbReference>
<gene>
    <name evidence="6" type="primary">cmpR_2</name>
    <name evidence="6" type="ORF">RR49_02596</name>
</gene>
<dbReference type="Proteomes" id="UP000033451">
    <property type="component" value="Unassembled WGS sequence"/>
</dbReference>
<evidence type="ECO:0000256" key="4">
    <source>
        <dbReference type="ARBA" id="ARBA00023163"/>
    </source>
</evidence>
<dbReference type="STRING" id="400772.RR49_02596"/>
<name>A0A0F0LVB3_9MICO</name>
<dbReference type="PANTHER" id="PTHR30346:SF29">
    <property type="entry name" value="LYSR SUBSTRATE-BINDING"/>
    <property type="match status" value="1"/>
</dbReference>
<keyword evidence="4" id="KW-0804">Transcription</keyword>
<evidence type="ECO:0000313" key="7">
    <source>
        <dbReference type="Proteomes" id="UP000033451"/>
    </source>
</evidence>
<keyword evidence="7" id="KW-1185">Reference proteome</keyword>
<dbReference type="Pfam" id="PF00126">
    <property type="entry name" value="HTH_1"/>
    <property type="match status" value="1"/>
</dbReference>
<dbReference type="EMBL" id="JYIY01000079">
    <property type="protein sequence ID" value="KJL35371.1"/>
    <property type="molecule type" value="Genomic_DNA"/>
</dbReference>
<dbReference type="GO" id="GO:0003677">
    <property type="term" value="F:DNA binding"/>
    <property type="evidence" value="ECO:0007669"/>
    <property type="project" value="UniProtKB-KW"/>
</dbReference>
<evidence type="ECO:0000259" key="5">
    <source>
        <dbReference type="PROSITE" id="PS50931"/>
    </source>
</evidence>
<dbReference type="PRINTS" id="PR00039">
    <property type="entry name" value="HTHLYSR"/>
</dbReference>
<dbReference type="Gene3D" id="3.40.190.10">
    <property type="entry name" value="Periplasmic binding protein-like II"/>
    <property type="match status" value="2"/>
</dbReference>
<keyword evidence="2" id="KW-0805">Transcription regulation</keyword>
<dbReference type="InterPro" id="IPR011991">
    <property type="entry name" value="ArsR-like_HTH"/>
</dbReference>
<dbReference type="AlphaFoldDB" id="A0A0F0LVB3"/>
<dbReference type="SUPFAM" id="SSF53850">
    <property type="entry name" value="Periplasmic binding protein-like II"/>
    <property type="match status" value="1"/>
</dbReference>
<dbReference type="FunFam" id="1.10.10.10:FF:000001">
    <property type="entry name" value="LysR family transcriptional regulator"/>
    <property type="match status" value="1"/>
</dbReference>
<evidence type="ECO:0000256" key="2">
    <source>
        <dbReference type="ARBA" id="ARBA00023015"/>
    </source>
</evidence>
<accession>A0A0F0LVB3</accession>
<evidence type="ECO:0000313" key="6">
    <source>
        <dbReference type="EMBL" id="KJL35371.1"/>
    </source>
</evidence>
<sequence length="328" mass="34027">MRFVYDSRMSLPTPDPGFDAHSLRLVKAIADTGSITAAAAALGYSQPAVSQHLKALESRLGVPLVERVGRRVRLSEAGRVLARHAPTVTTALEAAAGELAELRGLKSGRVRLVGFPSASPTVVPRLLARLAETVAGVTVTYVEAEPPAAVEAVRDDRADIALTFSYPGDRDDPHRASAQGLSVREIAVEPMIAVLPATHPAAAHTTVDVASLASEDWIAGCPQCRGHLLELCDRAGFVPRITFETDNFVAVESLVAQGIGVATLPRLAVASFPALPGIVTVPLPATEQRTLHTVTAHGAERVPAVAAVLAAIAEVTAAVASGGDGPAN</sequence>
<dbReference type="OrthoDB" id="3673085at2"/>
<dbReference type="CDD" id="cd08423">
    <property type="entry name" value="PBP2_LTTR_like_6"/>
    <property type="match status" value="1"/>
</dbReference>
<dbReference type="PROSITE" id="PS50931">
    <property type="entry name" value="HTH_LYSR"/>
    <property type="match status" value="1"/>
</dbReference>
<dbReference type="PANTHER" id="PTHR30346">
    <property type="entry name" value="TRANSCRIPTIONAL DUAL REGULATOR HCAR-RELATED"/>
    <property type="match status" value="1"/>
</dbReference>
<evidence type="ECO:0000256" key="1">
    <source>
        <dbReference type="ARBA" id="ARBA00009437"/>
    </source>
</evidence>
<dbReference type="GO" id="GO:0003700">
    <property type="term" value="F:DNA-binding transcription factor activity"/>
    <property type="evidence" value="ECO:0007669"/>
    <property type="project" value="InterPro"/>
</dbReference>
<keyword evidence="3" id="KW-0238">DNA-binding</keyword>
<comment type="caution">
    <text evidence="6">The sequence shown here is derived from an EMBL/GenBank/DDBJ whole genome shotgun (WGS) entry which is preliminary data.</text>
</comment>
<dbReference type="InterPro" id="IPR036388">
    <property type="entry name" value="WH-like_DNA-bd_sf"/>
</dbReference>
<evidence type="ECO:0000256" key="3">
    <source>
        <dbReference type="ARBA" id="ARBA00023125"/>
    </source>
</evidence>
<dbReference type="CDD" id="cd00090">
    <property type="entry name" value="HTH_ARSR"/>
    <property type="match status" value="1"/>
</dbReference>
<organism evidence="6 7">
    <name type="scientific">Microbacterium ginsengisoli</name>
    <dbReference type="NCBI Taxonomy" id="400772"/>
    <lineage>
        <taxon>Bacteria</taxon>
        <taxon>Bacillati</taxon>
        <taxon>Actinomycetota</taxon>
        <taxon>Actinomycetes</taxon>
        <taxon>Micrococcales</taxon>
        <taxon>Microbacteriaceae</taxon>
        <taxon>Microbacterium</taxon>
    </lineage>
</organism>
<dbReference type="InterPro" id="IPR036390">
    <property type="entry name" value="WH_DNA-bd_sf"/>
</dbReference>
<dbReference type="InterPro" id="IPR000847">
    <property type="entry name" value="LysR_HTH_N"/>
</dbReference>
<feature type="domain" description="HTH lysR-type" evidence="5">
    <location>
        <begin position="18"/>
        <end position="75"/>
    </location>
</feature>
<dbReference type="GO" id="GO:0032993">
    <property type="term" value="C:protein-DNA complex"/>
    <property type="evidence" value="ECO:0007669"/>
    <property type="project" value="TreeGrafter"/>
</dbReference>
<dbReference type="Gene3D" id="1.10.10.10">
    <property type="entry name" value="Winged helix-like DNA-binding domain superfamily/Winged helix DNA-binding domain"/>
    <property type="match status" value="1"/>
</dbReference>
<reference evidence="6 7" key="1">
    <citation type="submission" date="2015-02" db="EMBL/GenBank/DDBJ databases">
        <title>Draft genome sequences of ten Microbacterium spp. with emphasis on heavy metal contaminated environments.</title>
        <authorList>
            <person name="Corretto E."/>
        </authorList>
    </citation>
    <scope>NUCLEOTIDE SEQUENCE [LARGE SCALE GENOMIC DNA]</scope>
    <source>
        <strain evidence="6 7">DSM 18659</strain>
    </source>
</reference>